<protein>
    <submittedName>
        <fullName evidence="6">Cysteine dioxygenase family protein</fullName>
    </submittedName>
</protein>
<accession>A0ABP9BZZ2</accession>
<evidence type="ECO:0000313" key="7">
    <source>
        <dbReference type="Proteomes" id="UP001500928"/>
    </source>
</evidence>
<evidence type="ECO:0000256" key="5">
    <source>
        <dbReference type="ARBA" id="ARBA00023004"/>
    </source>
</evidence>
<keyword evidence="5" id="KW-0408">Iron</keyword>
<reference evidence="7" key="1">
    <citation type="journal article" date="2019" name="Int. J. Syst. Evol. Microbiol.">
        <title>The Global Catalogue of Microorganisms (GCM) 10K type strain sequencing project: providing services to taxonomists for standard genome sequencing and annotation.</title>
        <authorList>
            <consortium name="The Broad Institute Genomics Platform"/>
            <consortium name="The Broad Institute Genome Sequencing Center for Infectious Disease"/>
            <person name="Wu L."/>
            <person name="Ma J."/>
        </authorList>
    </citation>
    <scope>NUCLEOTIDE SEQUENCE [LARGE SCALE GENOMIC DNA]</scope>
    <source>
        <strain evidence="7">JCM 17979</strain>
    </source>
</reference>
<dbReference type="InterPro" id="IPR011051">
    <property type="entry name" value="RmlC_Cupin_sf"/>
</dbReference>
<dbReference type="SUPFAM" id="SSF51182">
    <property type="entry name" value="RmlC-like cupins"/>
    <property type="match status" value="1"/>
</dbReference>
<dbReference type="GO" id="GO:0051213">
    <property type="term" value="F:dioxygenase activity"/>
    <property type="evidence" value="ECO:0007669"/>
    <property type="project" value="UniProtKB-KW"/>
</dbReference>
<evidence type="ECO:0000256" key="3">
    <source>
        <dbReference type="ARBA" id="ARBA00022964"/>
    </source>
</evidence>
<dbReference type="RefSeq" id="WP_345420351.1">
    <property type="nucleotide sequence ID" value="NZ_BAABHO010000042.1"/>
</dbReference>
<keyword evidence="4" id="KW-0560">Oxidoreductase</keyword>
<organism evidence="6 7">
    <name type="scientific">Actinomycetospora chlora</name>
    <dbReference type="NCBI Taxonomy" id="663608"/>
    <lineage>
        <taxon>Bacteria</taxon>
        <taxon>Bacillati</taxon>
        <taxon>Actinomycetota</taxon>
        <taxon>Actinomycetes</taxon>
        <taxon>Pseudonocardiales</taxon>
        <taxon>Pseudonocardiaceae</taxon>
        <taxon>Actinomycetospora</taxon>
    </lineage>
</organism>
<keyword evidence="3 6" id="KW-0223">Dioxygenase</keyword>
<dbReference type="CDD" id="cd10548">
    <property type="entry name" value="cupin_CDO"/>
    <property type="match status" value="1"/>
</dbReference>
<comment type="caution">
    <text evidence="6">The sequence shown here is derived from an EMBL/GenBank/DDBJ whole genome shotgun (WGS) entry which is preliminary data.</text>
</comment>
<dbReference type="InterPro" id="IPR010300">
    <property type="entry name" value="CDO_1"/>
</dbReference>
<dbReference type="PANTHER" id="PTHR12918">
    <property type="entry name" value="CYSTEINE DIOXYGENASE"/>
    <property type="match status" value="1"/>
</dbReference>
<name>A0ABP9BZZ2_9PSEU</name>
<dbReference type="Gene3D" id="2.60.120.10">
    <property type="entry name" value="Jelly Rolls"/>
    <property type="match status" value="1"/>
</dbReference>
<keyword evidence="7" id="KW-1185">Reference proteome</keyword>
<proteinExistence type="inferred from homology"/>
<evidence type="ECO:0000256" key="4">
    <source>
        <dbReference type="ARBA" id="ARBA00023002"/>
    </source>
</evidence>
<dbReference type="Pfam" id="PF05995">
    <property type="entry name" value="CDO_I"/>
    <property type="match status" value="1"/>
</dbReference>
<dbReference type="EMBL" id="BAABHO010000042">
    <property type="protein sequence ID" value="GAA4802081.1"/>
    <property type="molecule type" value="Genomic_DNA"/>
</dbReference>
<dbReference type="Proteomes" id="UP001500928">
    <property type="component" value="Unassembled WGS sequence"/>
</dbReference>
<gene>
    <name evidence="6" type="ORF">GCM10023200_43980</name>
</gene>
<keyword evidence="2" id="KW-0479">Metal-binding</keyword>
<evidence type="ECO:0000256" key="1">
    <source>
        <dbReference type="ARBA" id="ARBA00006622"/>
    </source>
</evidence>
<dbReference type="InterPro" id="IPR014710">
    <property type="entry name" value="RmlC-like_jellyroll"/>
</dbReference>
<sequence length="175" mass="18522">MTTALTTPLTALTTDLDAAVRDSVPGAERVDAVAHALAPHLGDPRLLRPDQCVGDPEHYRQHLLHVADDGAFSLVALVWLPGQTTPIHDHLSWCVVGVHTGEEHETTYGRAGDGLVVTGETVAGPGTVTGLLPPGDIHRVTNTAPGTAISLHVYGLDVSRRGSSIRRRYDLPVIG</sequence>
<evidence type="ECO:0000256" key="2">
    <source>
        <dbReference type="ARBA" id="ARBA00022723"/>
    </source>
</evidence>
<comment type="similarity">
    <text evidence="1">Belongs to the cysteine dioxygenase family.</text>
</comment>
<dbReference type="PANTHER" id="PTHR12918:SF1">
    <property type="entry name" value="CYSTEINE DIOXYGENASE TYPE 1"/>
    <property type="match status" value="1"/>
</dbReference>
<evidence type="ECO:0000313" key="6">
    <source>
        <dbReference type="EMBL" id="GAA4802081.1"/>
    </source>
</evidence>